<gene>
    <name evidence="1" type="ORF">MRATA1EN3_LOCUS12144</name>
</gene>
<name>A0ACB0EJZ1_RANTA</name>
<evidence type="ECO:0000313" key="2">
    <source>
        <dbReference type="Proteomes" id="UP001162501"/>
    </source>
</evidence>
<evidence type="ECO:0000313" key="1">
    <source>
        <dbReference type="EMBL" id="CAI9700931.1"/>
    </source>
</evidence>
<protein>
    <submittedName>
        <fullName evidence="1">Uncharacterized protein</fullName>
    </submittedName>
</protein>
<dbReference type="Proteomes" id="UP001162501">
    <property type="component" value="Chromosome 21"/>
</dbReference>
<reference evidence="1" key="1">
    <citation type="submission" date="2023-05" db="EMBL/GenBank/DDBJ databases">
        <authorList>
            <consortium name="ELIXIR-Norway"/>
        </authorList>
    </citation>
    <scope>NUCLEOTIDE SEQUENCE</scope>
</reference>
<sequence length="187" mass="19875">MCSRGGLPESSAPGQAALSSDTKNICESSGQGHLEVMASEDLTTGSVSKIANGVLRQRNSISSGPHGSRLQFIRRASEKWEVTVHFASDSLSVSLAASPVDCLAEVKCSSKTPSFGIPLSRAGWSQDPRCANLTLPPRLVFSPSSCRPEMPKLDYGSQEPSSHFLGLTFPSSLHFRRTGFPPPSGTL</sequence>
<accession>A0ACB0EJZ1</accession>
<organism evidence="1 2">
    <name type="scientific">Rangifer tarandus platyrhynchus</name>
    <name type="common">Svalbard reindeer</name>
    <dbReference type="NCBI Taxonomy" id="3082113"/>
    <lineage>
        <taxon>Eukaryota</taxon>
        <taxon>Metazoa</taxon>
        <taxon>Chordata</taxon>
        <taxon>Craniata</taxon>
        <taxon>Vertebrata</taxon>
        <taxon>Euteleostomi</taxon>
        <taxon>Mammalia</taxon>
        <taxon>Eutheria</taxon>
        <taxon>Laurasiatheria</taxon>
        <taxon>Artiodactyla</taxon>
        <taxon>Ruminantia</taxon>
        <taxon>Pecora</taxon>
        <taxon>Cervidae</taxon>
        <taxon>Odocoileinae</taxon>
        <taxon>Rangifer</taxon>
    </lineage>
</organism>
<proteinExistence type="predicted"/>
<dbReference type="EMBL" id="OX596105">
    <property type="protein sequence ID" value="CAI9700931.1"/>
    <property type="molecule type" value="Genomic_DNA"/>
</dbReference>